<keyword evidence="7" id="KW-0347">Helicase</keyword>
<protein>
    <recommendedName>
        <fullName evidence="3">RNA helicase</fullName>
        <ecNumber evidence="3">3.6.4.13</ecNumber>
    </recommendedName>
</protein>
<dbReference type="GO" id="GO:0031047">
    <property type="term" value="P:regulatory ncRNA-mediated gene silencing"/>
    <property type="evidence" value="ECO:0007669"/>
    <property type="project" value="UniProtKB-KW"/>
</dbReference>
<dbReference type="InterPro" id="IPR047187">
    <property type="entry name" value="SF1_C_Upf1"/>
</dbReference>
<dbReference type="SUPFAM" id="SSF52540">
    <property type="entry name" value="P-loop containing nucleoside triphosphate hydrolases"/>
    <property type="match status" value="1"/>
</dbReference>
<dbReference type="CDD" id="cd18808">
    <property type="entry name" value="SF1_C_Upf1"/>
    <property type="match status" value="1"/>
</dbReference>
<reference evidence="13" key="2">
    <citation type="submission" date="2015-02" db="UniProtKB">
        <authorList>
            <consortium name="EnsemblMetazoa"/>
        </authorList>
    </citation>
    <scope>IDENTIFICATION</scope>
</reference>
<dbReference type="InterPro" id="IPR049080">
    <property type="entry name" value="MOV-10-like_beta-barrel"/>
</dbReference>
<name>T1IYZ0_STRMM</name>
<evidence type="ECO:0000256" key="8">
    <source>
        <dbReference type="ARBA" id="ARBA00022840"/>
    </source>
</evidence>
<dbReference type="eggNOG" id="KOG1804">
    <property type="taxonomic scope" value="Eukaryota"/>
</dbReference>
<dbReference type="Proteomes" id="UP000014500">
    <property type="component" value="Unassembled WGS sequence"/>
</dbReference>
<dbReference type="GO" id="GO:0016787">
    <property type="term" value="F:hydrolase activity"/>
    <property type="evidence" value="ECO:0007669"/>
    <property type="project" value="UniProtKB-KW"/>
</dbReference>
<dbReference type="InterPro" id="IPR049077">
    <property type="entry name" value="MOV-10_Ig-like"/>
</dbReference>
<evidence type="ECO:0000256" key="6">
    <source>
        <dbReference type="ARBA" id="ARBA00022801"/>
    </source>
</evidence>
<dbReference type="Pfam" id="PF21635">
    <property type="entry name" value="Mov-10_helical"/>
    <property type="match status" value="1"/>
</dbReference>
<keyword evidence="5" id="KW-0547">Nucleotide-binding</keyword>
<dbReference type="Pfam" id="PF13086">
    <property type="entry name" value="AAA_11"/>
    <property type="match status" value="2"/>
</dbReference>
<proteinExistence type="inferred from homology"/>
<evidence type="ECO:0000256" key="9">
    <source>
        <dbReference type="ARBA" id="ARBA00022884"/>
    </source>
</evidence>
<keyword evidence="4" id="KW-0963">Cytoplasm</keyword>
<evidence type="ECO:0000313" key="14">
    <source>
        <dbReference type="Proteomes" id="UP000014500"/>
    </source>
</evidence>
<accession>T1IYZ0</accession>
<sequence>MEITRNDRKYTCQLDGVPQFNPQNTDEVKVTDKKTFCIICQKQFSTTRELEDHCKLKLHSVNILKAWLNVNREKCEEDKFGISICCPDATCLDDNSFLIQTYIKQQKSISVLVENNGNHTVLIRSVDFLIDMQIASIHDDLGRNVGDNSFLGLGVTKEVPYKRYARLEPYTKYEFTLTCNSFEAGVYCIPLVFDLNLEDEQKSFVIIRHFTIQFTSSLIEALESSPYQRNSRLRKFKNDDISIIPGLQILRDPLLEKLQSELPLGQHFPSKILRSIYKLRDWEEENPSACENLSIVELSLKEDIMDMFEDGLNELNYSKYFRTLLHIEELQMEFDIQAYDMEDARLHADNKLKYFYKLNVPGLRENRPSVLRGDKVYAERLLMGDKRDNVKYEGIVHRVENITLTLGFHERFSEIYVNNMQFFITFSFNRMPLRRMHQALAFVRAHHMPMLFPGARMESYSHDAYFSKISPFNRTIGINNEQRQAILQILNGASRPAPYLLFGPPGTGKTMTVVEAIKQIWSLDNKSYILVCAPSNSACDTVTERLLDHIPASQMLRLFASSRDAVKISDRIMKCCNYNRSEKDYYFPDKSQLKKYRILIMSLISSGRLVQAAFSTRHFTHVFIDEAGQSIEPESLIPLTGLIDCQQKGKSLGGTLVLAGDPRQLGPVLRSKITSGKVPYIKDSLAISLLERLMTKCDLYRRGENGFDPRYLTKLVRNYRSHKAILDLPNELFYDGELIACGDKMVVNSLCNWQHLPKENYPLIFHGVMGREKKEKHSPSFFNPEEVSMVMSYVNKLLDEKKVQPKDIGIISPYRKQVEKIKWTLQESNRTDITVGSTEEFQGQERRVIILSTVRSSAKVLASDFETKLGFLRNEKRFNVAVTRAKALLIVIGNPYILIKDQQWGAFLTQCINHDAYIGCRFCKSEDAAEDIYDRFERLNCIPDDLDLTANYGFISQVENEEGPQWPLANE</sequence>
<dbReference type="Pfam" id="PF21634">
    <property type="entry name" value="MOV-10_beta-barrel"/>
    <property type="match status" value="1"/>
</dbReference>
<dbReference type="InterPro" id="IPR041677">
    <property type="entry name" value="DNA2/NAM7_AAA_11"/>
</dbReference>
<comment type="catalytic activity">
    <reaction evidence="11">
        <text>ATP + H2O = ADP + phosphate + H(+)</text>
        <dbReference type="Rhea" id="RHEA:13065"/>
        <dbReference type="ChEBI" id="CHEBI:15377"/>
        <dbReference type="ChEBI" id="CHEBI:15378"/>
        <dbReference type="ChEBI" id="CHEBI:30616"/>
        <dbReference type="ChEBI" id="CHEBI:43474"/>
        <dbReference type="ChEBI" id="CHEBI:456216"/>
        <dbReference type="EC" id="3.6.4.13"/>
    </reaction>
</comment>
<dbReference type="Pfam" id="PF13087">
    <property type="entry name" value="AAA_12"/>
    <property type="match status" value="1"/>
</dbReference>
<evidence type="ECO:0000259" key="12">
    <source>
        <dbReference type="PROSITE" id="PS00028"/>
    </source>
</evidence>
<dbReference type="PhylomeDB" id="T1IYZ0"/>
<evidence type="ECO:0000256" key="1">
    <source>
        <dbReference type="ARBA" id="ARBA00004331"/>
    </source>
</evidence>
<dbReference type="InterPro" id="IPR026122">
    <property type="entry name" value="MOV-10/SDE3_DEXXQ/H-box"/>
</dbReference>
<dbReference type="GO" id="GO:0036464">
    <property type="term" value="C:cytoplasmic ribonucleoprotein granule"/>
    <property type="evidence" value="ECO:0007669"/>
    <property type="project" value="UniProtKB-SubCell"/>
</dbReference>
<evidence type="ECO:0000313" key="13">
    <source>
        <dbReference type="EnsemblMetazoa" id="SMAR006458-PA"/>
    </source>
</evidence>
<comment type="subcellular location">
    <subcellularLocation>
        <location evidence="1">Cytoplasm</location>
        <location evidence="1">Cytoplasmic ribonucleoprotein granule</location>
    </subcellularLocation>
</comment>
<evidence type="ECO:0000256" key="5">
    <source>
        <dbReference type="ARBA" id="ARBA00022741"/>
    </source>
</evidence>
<keyword evidence="14" id="KW-1185">Reference proteome</keyword>
<dbReference type="GO" id="GO:0003723">
    <property type="term" value="F:RNA binding"/>
    <property type="evidence" value="ECO:0007669"/>
    <property type="project" value="UniProtKB-KW"/>
</dbReference>
<dbReference type="Gene3D" id="3.40.50.300">
    <property type="entry name" value="P-loop containing nucleotide triphosphate hydrolases"/>
    <property type="match status" value="2"/>
</dbReference>
<dbReference type="InterPro" id="IPR013087">
    <property type="entry name" value="Znf_C2H2_type"/>
</dbReference>
<dbReference type="GO" id="GO:0005524">
    <property type="term" value="F:ATP binding"/>
    <property type="evidence" value="ECO:0007669"/>
    <property type="project" value="UniProtKB-KW"/>
</dbReference>
<evidence type="ECO:0000256" key="3">
    <source>
        <dbReference type="ARBA" id="ARBA00012552"/>
    </source>
</evidence>
<evidence type="ECO:0000256" key="10">
    <source>
        <dbReference type="ARBA" id="ARBA00023158"/>
    </source>
</evidence>
<keyword evidence="6" id="KW-0378">Hydrolase</keyword>
<dbReference type="PANTHER" id="PTHR45418:SF1">
    <property type="entry name" value="CANCER_TESTIS ANTIGEN 55"/>
    <property type="match status" value="1"/>
</dbReference>
<dbReference type="HOGENOM" id="CLU_001666_6_1_1"/>
<dbReference type="STRING" id="126957.T1IYZ0"/>
<dbReference type="Pfam" id="PF21633">
    <property type="entry name" value="MOV-10_Ig-like"/>
    <property type="match status" value="1"/>
</dbReference>
<reference evidence="14" key="1">
    <citation type="submission" date="2011-05" db="EMBL/GenBank/DDBJ databases">
        <authorList>
            <person name="Richards S.R."/>
            <person name="Qu J."/>
            <person name="Jiang H."/>
            <person name="Jhangiani S.N."/>
            <person name="Agravi P."/>
            <person name="Goodspeed R."/>
            <person name="Gross S."/>
            <person name="Mandapat C."/>
            <person name="Jackson L."/>
            <person name="Mathew T."/>
            <person name="Pu L."/>
            <person name="Thornton R."/>
            <person name="Saada N."/>
            <person name="Wilczek-Boney K.B."/>
            <person name="Lee S."/>
            <person name="Kovar C."/>
            <person name="Wu Y."/>
            <person name="Scherer S.E."/>
            <person name="Worley K.C."/>
            <person name="Muzny D.M."/>
            <person name="Gibbs R."/>
        </authorList>
    </citation>
    <scope>NUCLEOTIDE SEQUENCE</scope>
    <source>
        <strain evidence="14">Brora</strain>
    </source>
</reference>
<dbReference type="InterPro" id="IPR041679">
    <property type="entry name" value="DNA2/NAM7-like_C"/>
</dbReference>
<dbReference type="EMBL" id="JH431701">
    <property type="status" value="NOT_ANNOTATED_CDS"/>
    <property type="molecule type" value="Genomic_DNA"/>
</dbReference>
<keyword evidence="8" id="KW-0067">ATP-binding</keyword>
<dbReference type="FunFam" id="3.40.50.300:FF:000608">
    <property type="entry name" value="Mov10 RISC complex RNA helicase"/>
    <property type="match status" value="1"/>
</dbReference>
<dbReference type="InterPro" id="IPR027417">
    <property type="entry name" value="P-loop_NTPase"/>
</dbReference>
<dbReference type="GO" id="GO:0032574">
    <property type="term" value="F:5'-3' RNA helicase activity"/>
    <property type="evidence" value="ECO:0007669"/>
    <property type="project" value="InterPro"/>
</dbReference>
<keyword evidence="10" id="KW-0943">RNA-mediated gene silencing</keyword>
<organism evidence="13 14">
    <name type="scientific">Strigamia maritima</name>
    <name type="common">European centipede</name>
    <name type="synonym">Geophilus maritimus</name>
    <dbReference type="NCBI Taxonomy" id="126957"/>
    <lineage>
        <taxon>Eukaryota</taxon>
        <taxon>Metazoa</taxon>
        <taxon>Ecdysozoa</taxon>
        <taxon>Arthropoda</taxon>
        <taxon>Myriapoda</taxon>
        <taxon>Chilopoda</taxon>
        <taxon>Pleurostigmophora</taxon>
        <taxon>Geophilomorpha</taxon>
        <taxon>Linotaeniidae</taxon>
        <taxon>Strigamia</taxon>
    </lineage>
</organism>
<dbReference type="InterPro" id="IPR049079">
    <property type="entry name" value="Mov-10_helical"/>
</dbReference>
<evidence type="ECO:0000256" key="11">
    <source>
        <dbReference type="ARBA" id="ARBA00047984"/>
    </source>
</evidence>
<evidence type="ECO:0000256" key="7">
    <source>
        <dbReference type="ARBA" id="ARBA00022806"/>
    </source>
</evidence>
<dbReference type="OMA" id="YAVEPEC"/>
<keyword evidence="9" id="KW-0694">RNA-binding</keyword>
<evidence type="ECO:0000256" key="4">
    <source>
        <dbReference type="ARBA" id="ARBA00022490"/>
    </source>
</evidence>
<comment type="similarity">
    <text evidence="2">Belongs to the DNA2/NAM7 helicase family. SDE3 subfamily.</text>
</comment>
<dbReference type="PANTHER" id="PTHR45418">
    <property type="entry name" value="CANCER/TESTIS ANTIGEN 55"/>
    <property type="match status" value="1"/>
</dbReference>
<dbReference type="EnsemblMetazoa" id="SMAR006458-RA">
    <property type="protein sequence ID" value="SMAR006458-PA"/>
    <property type="gene ID" value="SMAR006458"/>
</dbReference>
<feature type="domain" description="C2H2-type" evidence="12">
    <location>
        <begin position="37"/>
        <end position="59"/>
    </location>
</feature>
<dbReference type="EC" id="3.6.4.13" evidence="3"/>
<dbReference type="AlphaFoldDB" id="T1IYZ0"/>
<dbReference type="PROSITE" id="PS00028">
    <property type="entry name" value="ZINC_FINGER_C2H2_1"/>
    <property type="match status" value="1"/>
</dbReference>
<dbReference type="CDD" id="cd18038">
    <property type="entry name" value="DEXXQc_Helz-like"/>
    <property type="match status" value="1"/>
</dbReference>
<evidence type="ECO:0000256" key="2">
    <source>
        <dbReference type="ARBA" id="ARBA00005601"/>
    </source>
</evidence>